<gene>
    <name evidence="2" type="ORF">B4167_1422</name>
    <name evidence="1" type="ORF">BT1A1_2008</name>
</gene>
<dbReference type="GeneID" id="92961221"/>
<organism evidence="1 4">
    <name type="scientific">Caldibacillus thermoamylovorans</name>
    <dbReference type="NCBI Taxonomy" id="35841"/>
    <lineage>
        <taxon>Bacteria</taxon>
        <taxon>Bacillati</taxon>
        <taxon>Bacillota</taxon>
        <taxon>Bacilli</taxon>
        <taxon>Bacillales</taxon>
        <taxon>Bacillaceae</taxon>
        <taxon>Caldibacillus</taxon>
    </lineage>
</organism>
<dbReference type="OrthoDB" id="2943340at2"/>
<dbReference type="AlphaFoldDB" id="A0A090J1V8"/>
<evidence type="ECO:0000313" key="4">
    <source>
        <dbReference type="Proteomes" id="UP000040576"/>
    </source>
</evidence>
<reference evidence="1 4" key="1">
    <citation type="submission" date="2014-07" db="EMBL/GenBank/DDBJ databases">
        <authorList>
            <person name="Wibberg Daniel"/>
        </authorList>
    </citation>
    <scope>NUCLEOTIDE SEQUENCE [LARGE SCALE GENOMIC DNA]</scope>
</reference>
<accession>A0A090J1V8</accession>
<dbReference type="Proteomes" id="UP000032076">
    <property type="component" value="Unassembled WGS sequence"/>
</dbReference>
<protein>
    <submittedName>
        <fullName evidence="1">Uncharacterized protein</fullName>
    </submittedName>
</protein>
<dbReference type="STRING" id="35841.B4167_1422"/>
<evidence type="ECO:0000313" key="1">
    <source>
        <dbReference type="EMBL" id="CEE01830.1"/>
    </source>
</evidence>
<reference evidence="2 3" key="2">
    <citation type="submission" date="2015-01" db="EMBL/GenBank/DDBJ databases">
        <title>Draft Genome Sequences of Four Bacillus thermoamylovorans Strains, Isolated From Food Products.</title>
        <authorList>
            <person name="Krawcyk A.O."/>
            <person name="Berendsen E.M."/>
            <person name="Eijlander R.T."/>
            <person name="de Jong A."/>
            <person name="Wells-Bennik M."/>
            <person name="Kuipers O.P."/>
        </authorList>
    </citation>
    <scope>NUCLEOTIDE SEQUENCE [LARGE SCALE GENOMIC DNA]</scope>
    <source>
        <strain evidence="2 3">B4167</strain>
    </source>
</reference>
<evidence type="ECO:0000313" key="2">
    <source>
        <dbReference type="EMBL" id="KIO74394.1"/>
    </source>
</evidence>
<evidence type="ECO:0000313" key="3">
    <source>
        <dbReference type="Proteomes" id="UP000032076"/>
    </source>
</evidence>
<dbReference type="RefSeq" id="WP_141227945.1">
    <property type="nucleotide sequence ID" value="NZ_CCRF01000061.1"/>
</dbReference>
<sequence>MDKWNLDFAKISKALEATYQQLQSENISNEALDTIKEAEQNLQLAMQYSLTTPINTQMRK</sequence>
<dbReference type="PATRIC" id="fig|35841.6.peg.3523"/>
<dbReference type="EMBL" id="JXLU01000003">
    <property type="protein sequence ID" value="KIO74394.1"/>
    <property type="molecule type" value="Genomic_DNA"/>
</dbReference>
<proteinExistence type="predicted"/>
<keyword evidence="4" id="KW-1185">Reference proteome</keyword>
<dbReference type="Proteomes" id="UP000040576">
    <property type="component" value="Unassembled WGS sequence"/>
</dbReference>
<dbReference type="EMBL" id="CCRF01000061">
    <property type="protein sequence ID" value="CEE01830.1"/>
    <property type="molecule type" value="Genomic_DNA"/>
</dbReference>
<name>A0A090J1V8_9BACI</name>